<protein>
    <submittedName>
        <fullName evidence="2">DUF541 domain-containing protein</fullName>
    </submittedName>
</protein>
<dbReference type="Pfam" id="PF04402">
    <property type="entry name" value="SIMPL"/>
    <property type="match status" value="1"/>
</dbReference>
<dbReference type="InterPro" id="IPR007497">
    <property type="entry name" value="SIMPL/DUF541"/>
</dbReference>
<proteinExistence type="predicted"/>
<gene>
    <name evidence="2" type="ORF">GJV77_11125</name>
</gene>
<evidence type="ECO:0000256" key="1">
    <source>
        <dbReference type="SAM" id="SignalP"/>
    </source>
</evidence>
<keyword evidence="3" id="KW-1185">Reference proteome</keyword>
<dbReference type="Proteomes" id="UP000488936">
    <property type="component" value="Unassembled WGS sequence"/>
</dbReference>
<name>A0A7K1GNT4_9FLAO</name>
<dbReference type="PANTHER" id="PTHR34387:SF1">
    <property type="entry name" value="PERIPLASMIC IMMUNOGENIC PROTEIN"/>
    <property type="match status" value="1"/>
</dbReference>
<dbReference type="GO" id="GO:0006974">
    <property type="term" value="P:DNA damage response"/>
    <property type="evidence" value="ECO:0007669"/>
    <property type="project" value="TreeGrafter"/>
</dbReference>
<dbReference type="EMBL" id="WMJY01000026">
    <property type="protein sequence ID" value="MTH30448.1"/>
    <property type="molecule type" value="Genomic_DNA"/>
</dbReference>
<dbReference type="Gene3D" id="3.30.110.170">
    <property type="entry name" value="Protein of unknown function (DUF541), domain 1"/>
    <property type="match status" value="1"/>
</dbReference>
<evidence type="ECO:0000313" key="3">
    <source>
        <dbReference type="Proteomes" id="UP000488936"/>
    </source>
</evidence>
<evidence type="ECO:0000313" key="2">
    <source>
        <dbReference type="EMBL" id="MTH30448.1"/>
    </source>
</evidence>
<dbReference type="Gene3D" id="3.30.70.2970">
    <property type="entry name" value="Protein of unknown function (DUF541), domain 2"/>
    <property type="match status" value="1"/>
</dbReference>
<dbReference type="InterPro" id="IPR052022">
    <property type="entry name" value="26kDa_periplasmic_antigen"/>
</dbReference>
<reference evidence="2 3" key="1">
    <citation type="journal article" date="2006" name="Int. J. Syst. Evol. Microbiol.">
        <title>Myroides pelagicus sp. nov., isolated from seawater in Thailand.</title>
        <authorList>
            <person name="Yoon J."/>
            <person name="Maneerat S."/>
            <person name="Kawai F."/>
            <person name="Yokota A."/>
        </authorList>
    </citation>
    <scope>NUCLEOTIDE SEQUENCE [LARGE SCALE GENOMIC DNA]</scope>
    <source>
        <strain evidence="2 3">SM1T</strain>
    </source>
</reference>
<keyword evidence="1" id="KW-0732">Signal</keyword>
<accession>A0A7K1GNT4</accession>
<feature type="chain" id="PRO_5029503848" evidence="1">
    <location>
        <begin position="21"/>
        <end position="232"/>
    </location>
</feature>
<dbReference type="PANTHER" id="PTHR34387">
    <property type="entry name" value="SLR1258 PROTEIN"/>
    <property type="match status" value="1"/>
</dbReference>
<dbReference type="AlphaFoldDB" id="A0A7K1GNT4"/>
<comment type="caution">
    <text evidence="2">The sequence shown here is derived from an EMBL/GenBank/DDBJ whole genome shotgun (WGS) entry which is preliminary data.</text>
</comment>
<dbReference type="RefSeq" id="WP_155036433.1">
    <property type="nucleotide sequence ID" value="NZ_JBHTIG010000029.1"/>
</dbReference>
<organism evidence="2 3">
    <name type="scientific">Myroides pelagicus</name>
    <dbReference type="NCBI Taxonomy" id="270914"/>
    <lineage>
        <taxon>Bacteria</taxon>
        <taxon>Pseudomonadati</taxon>
        <taxon>Bacteroidota</taxon>
        <taxon>Flavobacteriia</taxon>
        <taxon>Flavobacteriales</taxon>
        <taxon>Flavobacteriaceae</taxon>
        <taxon>Myroides</taxon>
    </lineage>
</organism>
<dbReference type="OrthoDB" id="6021921at2"/>
<feature type="signal peptide" evidence="1">
    <location>
        <begin position="1"/>
        <end position="20"/>
    </location>
</feature>
<sequence>MKKVSILLGVLLLSATSTFAQTTYTSPITPQIQVNGTGKVSVTPDRAIIRLGVENKSLDAATAKKANDQVIAKVLKYLKSIQIEDKNIQTQRVSLYQTRDYNDKKDYYKASQTIVITLTNIDKYEELILGVMDAGINKIEGVEFESSQLTKYETEARVLAVKEARQKASDYATALGQKVGKAILVTDGSSYTPPIIRPMYMMKGASTEGLDQTLAVGEIEIVSGVSISFTLD</sequence>